<comment type="caution">
    <text evidence="1">The sequence shown here is derived from an EMBL/GenBank/DDBJ whole genome shotgun (WGS) entry which is preliminary data.</text>
</comment>
<dbReference type="RefSeq" id="WP_208495560.1">
    <property type="nucleotide sequence ID" value="NZ_JAGFNP010000003.1"/>
</dbReference>
<dbReference type="Proteomes" id="UP000681341">
    <property type="component" value="Unassembled WGS sequence"/>
</dbReference>
<gene>
    <name evidence="1" type="ORF">J5V16_08095</name>
</gene>
<evidence type="ECO:0000313" key="2">
    <source>
        <dbReference type="Proteomes" id="UP000681341"/>
    </source>
</evidence>
<evidence type="ECO:0008006" key="3">
    <source>
        <dbReference type="Google" id="ProtNLM"/>
    </source>
</evidence>
<sequence length="210" mass="23167">MSEILSWSEEQHLRATIAESCAAGLAEHLAGEWVRCDPHEHLVALRSGERRLTIRPERKAALWRVEITADLPQGYQSHTRLEVERTSVAPDRPADKIARQVERRLLTDAYDAACTEVLAALDAERDRKTVLATAVAELQALIPGAYQSQHDSDGSVQFSGPNLFRGSFRLHYRATEATIKLDGVPIDLARNLAALIGKHLSSEITAAQVS</sequence>
<accession>A0ABS3U516</accession>
<evidence type="ECO:0000313" key="1">
    <source>
        <dbReference type="EMBL" id="MBO3732782.1"/>
    </source>
</evidence>
<protein>
    <recommendedName>
        <fullName evidence="3">DUF222 domain-containing protein</fullName>
    </recommendedName>
</protein>
<keyword evidence="2" id="KW-1185">Reference proteome</keyword>
<organism evidence="1 2">
    <name type="scientific">Glycomyces niveus</name>
    <dbReference type="NCBI Taxonomy" id="2820287"/>
    <lineage>
        <taxon>Bacteria</taxon>
        <taxon>Bacillati</taxon>
        <taxon>Actinomycetota</taxon>
        <taxon>Actinomycetes</taxon>
        <taxon>Glycomycetales</taxon>
        <taxon>Glycomycetaceae</taxon>
        <taxon>Glycomyces</taxon>
    </lineage>
</organism>
<name>A0ABS3U516_9ACTN</name>
<dbReference type="EMBL" id="JAGFNP010000003">
    <property type="protein sequence ID" value="MBO3732782.1"/>
    <property type="molecule type" value="Genomic_DNA"/>
</dbReference>
<proteinExistence type="predicted"/>
<reference evidence="1 2" key="1">
    <citation type="submission" date="2021-03" db="EMBL/GenBank/DDBJ databases">
        <title>Glycomyces sp. nov., a novel actinomycete isolated from soil.</title>
        <authorList>
            <person name="Yang X."/>
            <person name="Xu X."/>
        </authorList>
    </citation>
    <scope>NUCLEOTIDE SEQUENCE [LARGE SCALE GENOMIC DNA]</scope>
    <source>
        <strain evidence="1 2">NEAU-S30</strain>
    </source>
</reference>